<reference evidence="1 2" key="1">
    <citation type="journal article" date="2022" name="bioRxiv">
        <title>An ancient truncated duplication of the anti-Mullerian hormone receptor type 2 gene is a potential conserved master sex determinant in the Pangasiidae catfish family.</title>
        <authorList>
            <person name="Wen M."/>
            <person name="Pan Q."/>
            <person name="Jouanno E."/>
            <person name="Montfort J."/>
            <person name="Zahm M."/>
            <person name="Cabau C."/>
            <person name="Klopp C."/>
            <person name="Iampietro C."/>
            <person name="Roques C."/>
            <person name="Bouchez O."/>
            <person name="Castinel A."/>
            <person name="Donnadieu C."/>
            <person name="Parrinello H."/>
            <person name="Poncet C."/>
            <person name="Belmonte E."/>
            <person name="Gautier V."/>
            <person name="Avarre J.-C."/>
            <person name="Dugue R."/>
            <person name="Gustiano R."/>
            <person name="Ha T.T.T."/>
            <person name="Campet M."/>
            <person name="Sriphairoj K."/>
            <person name="Ribolli J."/>
            <person name="de Almeida F.L."/>
            <person name="Desvignes T."/>
            <person name="Postlethwait J.H."/>
            <person name="Bucao C.F."/>
            <person name="Robinson-Rechavi M."/>
            <person name="Bobe J."/>
            <person name="Herpin A."/>
            <person name="Guiguen Y."/>
        </authorList>
    </citation>
    <scope>NUCLEOTIDE SEQUENCE [LARGE SCALE GENOMIC DNA]</scope>
    <source>
        <strain evidence="1">YG-Dec2019</strain>
    </source>
</reference>
<name>A0ACC5WU52_PANGG</name>
<evidence type="ECO:0000313" key="1">
    <source>
        <dbReference type="EMBL" id="MCI4382574.1"/>
    </source>
</evidence>
<proteinExistence type="predicted"/>
<dbReference type="Proteomes" id="UP000829447">
    <property type="component" value="Linkage Group LG10"/>
</dbReference>
<keyword evidence="2" id="KW-1185">Reference proteome</keyword>
<evidence type="ECO:0000313" key="2">
    <source>
        <dbReference type="Proteomes" id="UP000829447"/>
    </source>
</evidence>
<sequence length="697" mass="79681">MEDSVMQQHLHHYKQATESAREELAALQAKYQSLHSQLVDCRSKLSSQETTVKDLREANDRHKETEARQASLISSLRERIHNTEQEMISIASSKNITDMKLQALTKENEDLKERTLQMETQSKEHLKEWNKTKQEAVDLQRKCEEFLSRLASKLSVDLAGNDKPFETVVSLVDLCCRERDRQKTQICALEESVKSHEVESKASRETVRRLVADVDHKQKVSASRASDLNSVRQELDCILLKKQGLEADNKSLRNKLQENEPALVAAREECSSYEKRSQDLEQKLLISQNEVQALHSRMESFFKEVQVLLGNEPAVSLPKEEDVLERLREVCRREKSSTESVTGMEARVAAVLQELGRQSELHRAAERRAQQLQNKMQTLESELFTAGVSKDEQSHEKQQYLQFLEHLSEKMRIEHITTDLGFDMRLEAILTRAEQLTRQEGTALVEAKTLVYSLQKKLKEQKQRLESKELHMDLLRRKVAQLDEEKRSRSALAVERDDATLASRKLQKKVERLQAELNAMRISTTDLKAQLSHTNELKIRVMEQNRTIEDQSKSLGKLEKNKVKVEKRLATVKTELQNQEHRARDELQQAQRLLQSQASAMAELAHREKKLLDFCTVIAQMLGVNMPASVPSCEVIKRLEVLIHSGHHFPLANQCVVQHHQHHMALIPDAPACSIITAGSTGPEGPIHPPLTTTTTT</sequence>
<dbReference type="EMBL" id="CM040463">
    <property type="protein sequence ID" value="MCI4382574.1"/>
    <property type="molecule type" value="Genomic_DNA"/>
</dbReference>
<protein>
    <submittedName>
        <fullName evidence="1">Uncharacterized protein</fullName>
    </submittedName>
</protein>
<comment type="caution">
    <text evidence="1">The sequence shown here is derived from an EMBL/GenBank/DDBJ whole genome shotgun (WGS) entry which is preliminary data.</text>
</comment>
<organism evidence="1 2">
    <name type="scientific">Pangasianodon gigas</name>
    <name type="common">Mekong giant catfish</name>
    <name type="synonym">Pangasius gigas</name>
    <dbReference type="NCBI Taxonomy" id="30993"/>
    <lineage>
        <taxon>Eukaryota</taxon>
        <taxon>Metazoa</taxon>
        <taxon>Chordata</taxon>
        <taxon>Craniata</taxon>
        <taxon>Vertebrata</taxon>
        <taxon>Euteleostomi</taxon>
        <taxon>Actinopterygii</taxon>
        <taxon>Neopterygii</taxon>
        <taxon>Teleostei</taxon>
        <taxon>Ostariophysi</taxon>
        <taxon>Siluriformes</taxon>
        <taxon>Pangasiidae</taxon>
        <taxon>Pangasianodon</taxon>
    </lineage>
</organism>
<accession>A0ACC5WU52</accession>
<gene>
    <name evidence="1" type="ORF">PGIGA_G00016520</name>
</gene>